<proteinExistence type="predicted"/>
<protein>
    <submittedName>
        <fullName evidence="1">Uncharacterized protein</fullName>
    </submittedName>
</protein>
<sequence>MPDDVGLSGRIQRRQHGDVNFFELLPVRERTVPERGSGLAPEHLVRPQSWAVVPARSRNCRQIGFVLVGWFSQNTHSAIGSVESALTEAVTADAQSMARELSPQSGGFLYRLLRSSGGKARR</sequence>
<organism evidence="1 2">
    <name type="scientific">Subtercola boreus</name>
    <dbReference type="NCBI Taxonomy" id="120213"/>
    <lineage>
        <taxon>Bacteria</taxon>
        <taxon>Bacillati</taxon>
        <taxon>Actinomycetota</taxon>
        <taxon>Actinomycetes</taxon>
        <taxon>Micrococcales</taxon>
        <taxon>Microbacteriaceae</taxon>
        <taxon>Subtercola</taxon>
    </lineage>
</organism>
<dbReference type="AlphaFoldDB" id="A0A3E0VTG0"/>
<evidence type="ECO:0000313" key="1">
    <source>
        <dbReference type="EMBL" id="RFA12653.1"/>
    </source>
</evidence>
<evidence type="ECO:0000313" key="2">
    <source>
        <dbReference type="Proteomes" id="UP000256709"/>
    </source>
</evidence>
<reference evidence="1 2" key="1">
    <citation type="submission" date="2017-04" db="EMBL/GenBank/DDBJ databases">
        <title>Comparative genome analysis of Subtercola boreus.</title>
        <authorList>
            <person name="Cho Y.-J."/>
            <person name="Cho A."/>
            <person name="Kim O.-S."/>
            <person name="Lee J.-I."/>
        </authorList>
    </citation>
    <scope>NUCLEOTIDE SEQUENCE [LARGE SCALE GENOMIC DNA]</scope>
    <source>
        <strain evidence="1 2">P27444</strain>
    </source>
</reference>
<comment type="caution">
    <text evidence="1">The sequence shown here is derived from an EMBL/GenBank/DDBJ whole genome shotgun (WGS) entry which is preliminary data.</text>
</comment>
<dbReference type="Proteomes" id="UP000256709">
    <property type="component" value="Unassembled WGS sequence"/>
</dbReference>
<dbReference type="EMBL" id="NBXA01000021">
    <property type="protein sequence ID" value="RFA12653.1"/>
    <property type="molecule type" value="Genomic_DNA"/>
</dbReference>
<name>A0A3E0VTG0_9MICO</name>
<accession>A0A3E0VTG0</accession>
<gene>
    <name evidence="1" type="ORF">B7R21_09925</name>
</gene>